<geneLocation type="plasmid" evidence="1 2">
    <name>pSCL4</name>
</geneLocation>
<name>D5SIX4_STRCL</name>
<evidence type="ECO:0000313" key="1">
    <source>
        <dbReference type="EMBL" id="EFG03867.2"/>
    </source>
</evidence>
<organism evidence="1 2">
    <name type="scientific">Streptomyces clavuligerus</name>
    <dbReference type="NCBI Taxonomy" id="1901"/>
    <lineage>
        <taxon>Bacteria</taxon>
        <taxon>Bacillati</taxon>
        <taxon>Actinomycetota</taxon>
        <taxon>Actinomycetes</taxon>
        <taxon>Kitasatosporales</taxon>
        <taxon>Streptomycetaceae</taxon>
        <taxon>Streptomyces</taxon>
    </lineage>
</organism>
<dbReference type="GeneID" id="93733543"/>
<accession>D5SIX4</accession>
<protein>
    <submittedName>
        <fullName evidence="1">Uncharacterized protein</fullName>
    </submittedName>
</protein>
<dbReference type="AlphaFoldDB" id="D5SIX4"/>
<gene>
    <name evidence="1" type="ORF">SCLAV_p0377</name>
</gene>
<dbReference type="eggNOG" id="ENOG50348QB">
    <property type="taxonomic scope" value="Bacteria"/>
</dbReference>
<dbReference type="EMBL" id="CM000914">
    <property type="protein sequence ID" value="EFG03867.2"/>
    <property type="molecule type" value="Genomic_DNA"/>
</dbReference>
<keyword evidence="2" id="KW-1185">Reference proteome</keyword>
<dbReference type="RefSeq" id="WP_003963058.1">
    <property type="nucleotide sequence ID" value="NZ_CM000914.1"/>
</dbReference>
<keyword evidence="1" id="KW-0614">Plasmid</keyword>
<proteinExistence type="predicted"/>
<dbReference type="Proteomes" id="UP000002357">
    <property type="component" value="Plasmid pSCL4"/>
</dbReference>
<sequence>MHLFEIQIGVYATPGGVEDTERGLRRLLEERAVRYELAVLDEDRKTRDGEMTLAEFYDELPSQWTGHRPGEDPGTRSVHEFRIGVLLPSRKEMDQLRAGLARVLCPDPGHDGACPIPWSTGYVDGHHGEYEENERYLHDTYGRLEAAPRP</sequence>
<evidence type="ECO:0000313" key="2">
    <source>
        <dbReference type="Proteomes" id="UP000002357"/>
    </source>
</evidence>
<reference evidence="1 2" key="1">
    <citation type="journal article" date="2010" name="Genome Biol. Evol.">
        <title>The sequence of a 1.8-mb bacterial linear plasmid reveals a rich evolutionary reservoir of secondary metabolic pathways.</title>
        <authorList>
            <person name="Medema M.H."/>
            <person name="Trefzer A."/>
            <person name="Kovalchuk A."/>
            <person name="van den Berg M."/>
            <person name="Mueller U."/>
            <person name="Heijne W."/>
            <person name="Wu L."/>
            <person name="Alam M.T."/>
            <person name="Ronning C.M."/>
            <person name="Nierman W.C."/>
            <person name="Bovenberg R.A.L."/>
            <person name="Breitling R."/>
            <person name="Takano E."/>
        </authorList>
    </citation>
    <scope>NUCLEOTIDE SEQUENCE [LARGE SCALE GENOMIC DNA]</scope>
    <source>
        <strain evidence="2">ATCC 27064 / DSM 738 / JCM 4710 / NBRC 13307 / NCIMB 12785 / NRRL 3585 / VKM Ac-602</strain>
        <plasmid evidence="1">pSCL4</plasmid>
    </source>
</reference>